<dbReference type="RefSeq" id="WP_132848961.1">
    <property type="nucleotide sequence ID" value="NZ_CP058648.1"/>
</dbReference>
<evidence type="ECO:0000313" key="3">
    <source>
        <dbReference type="Proteomes" id="UP000295504"/>
    </source>
</evidence>
<keyword evidence="2" id="KW-0808">Transferase</keyword>
<evidence type="ECO:0000259" key="1">
    <source>
        <dbReference type="PROSITE" id="PS50123"/>
    </source>
</evidence>
<sequence>MINKNLIQDLENEDIEIKLLVEGIFLKYGHDFRNYSKAHIKRRILRRLSIAGLKSITEMLYKVLYDRSFFELLLMDFSINVTEMFRDPSFYKALRKEVIPILNTYPFIKIWHAGCATGEEVYSMAILLKEEGLYERCKIYATDFNEKVLDKAKEGIYPIDSIKEYTYNYQQSGGLSTFSDYYMSKYDSVIMDKDLKEKIIFADHNLVTDGVFGEMHIIICRNVLIYFNRELQNNVINLFYESLCHGGILCLGSKESVKFSSCEYKLKPIDFQERIFQKKYHY</sequence>
<evidence type="ECO:0000313" key="2">
    <source>
        <dbReference type="EMBL" id="TCQ00605.1"/>
    </source>
</evidence>
<dbReference type="GO" id="GO:0008757">
    <property type="term" value="F:S-adenosylmethionine-dependent methyltransferase activity"/>
    <property type="evidence" value="ECO:0007669"/>
    <property type="project" value="InterPro"/>
</dbReference>
<gene>
    <name evidence="2" type="ORF">EDD79_10288</name>
</gene>
<keyword evidence="2" id="KW-0489">Methyltransferase</keyword>
<dbReference type="Gene3D" id="3.40.50.150">
    <property type="entry name" value="Vaccinia Virus protein VP39"/>
    <property type="match status" value="1"/>
</dbReference>
<dbReference type="Pfam" id="PF03705">
    <property type="entry name" value="CheR_N"/>
    <property type="match status" value="1"/>
</dbReference>
<dbReference type="PANTHER" id="PTHR24422">
    <property type="entry name" value="CHEMOTAXIS PROTEIN METHYLTRANSFERASE"/>
    <property type="match status" value="1"/>
</dbReference>
<dbReference type="InterPro" id="IPR050903">
    <property type="entry name" value="Bact_Chemotaxis_MeTrfase"/>
</dbReference>
<dbReference type="SMART" id="SM00138">
    <property type="entry name" value="MeTrc"/>
    <property type="match status" value="1"/>
</dbReference>
<dbReference type="InterPro" id="IPR000780">
    <property type="entry name" value="CheR_MeTrfase"/>
</dbReference>
<dbReference type="PROSITE" id="PS50123">
    <property type="entry name" value="CHER"/>
    <property type="match status" value="1"/>
</dbReference>
<organism evidence="2 3">
    <name type="scientific">Serpentinicella alkaliphila</name>
    <dbReference type="NCBI Taxonomy" id="1734049"/>
    <lineage>
        <taxon>Bacteria</taxon>
        <taxon>Bacillati</taxon>
        <taxon>Bacillota</taxon>
        <taxon>Clostridia</taxon>
        <taxon>Peptostreptococcales</taxon>
        <taxon>Natronincolaceae</taxon>
        <taxon>Serpentinicella</taxon>
    </lineage>
</organism>
<dbReference type="SUPFAM" id="SSF47757">
    <property type="entry name" value="Chemotaxis receptor methyltransferase CheR, N-terminal domain"/>
    <property type="match status" value="1"/>
</dbReference>
<dbReference type="Pfam" id="PF01739">
    <property type="entry name" value="CheR"/>
    <property type="match status" value="1"/>
</dbReference>
<dbReference type="GO" id="GO:0032259">
    <property type="term" value="P:methylation"/>
    <property type="evidence" value="ECO:0007669"/>
    <property type="project" value="UniProtKB-KW"/>
</dbReference>
<dbReference type="PRINTS" id="PR00996">
    <property type="entry name" value="CHERMTFRASE"/>
</dbReference>
<dbReference type="Proteomes" id="UP000295504">
    <property type="component" value="Unassembled WGS sequence"/>
</dbReference>
<proteinExistence type="predicted"/>
<dbReference type="InterPro" id="IPR022642">
    <property type="entry name" value="CheR_C"/>
</dbReference>
<dbReference type="InterPro" id="IPR022641">
    <property type="entry name" value="CheR_N"/>
</dbReference>
<dbReference type="PANTHER" id="PTHR24422:SF8">
    <property type="entry name" value="CHEMOTAXIS PROTEIN"/>
    <property type="match status" value="1"/>
</dbReference>
<name>A0A4R2THJ6_9FIRM</name>
<feature type="domain" description="CheR-type methyltransferase" evidence="1">
    <location>
        <begin position="5"/>
        <end position="257"/>
    </location>
</feature>
<dbReference type="AlphaFoldDB" id="A0A4R2THJ6"/>
<dbReference type="OrthoDB" id="9816309at2"/>
<accession>A0A4R2THJ6</accession>
<keyword evidence="3" id="KW-1185">Reference proteome</keyword>
<dbReference type="EMBL" id="SLYC01000028">
    <property type="protein sequence ID" value="TCQ00605.1"/>
    <property type="molecule type" value="Genomic_DNA"/>
</dbReference>
<comment type="caution">
    <text evidence="2">The sequence shown here is derived from an EMBL/GenBank/DDBJ whole genome shotgun (WGS) entry which is preliminary data.</text>
</comment>
<dbReference type="InterPro" id="IPR029063">
    <property type="entry name" value="SAM-dependent_MTases_sf"/>
</dbReference>
<dbReference type="SUPFAM" id="SSF53335">
    <property type="entry name" value="S-adenosyl-L-methionine-dependent methyltransferases"/>
    <property type="match status" value="1"/>
</dbReference>
<protein>
    <submittedName>
        <fullName evidence="2">Chemotaxis protein methyltransferase CheR</fullName>
    </submittedName>
</protein>
<reference evidence="2 3" key="1">
    <citation type="submission" date="2019-03" db="EMBL/GenBank/DDBJ databases">
        <title>Genomic Encyclopedia of Type Strains, Phase IV (KMG-IV): sequencing the most valuable type-strain genomes for metagenomic binning, comparative biology and taxonomic classification.</title>
        <authorList>
            <person name="Goeker M."/>
        </authorList>
    </citation>
    <scope>NUCLEOTIDE SEQUENCE [LARGE SCALE GENOMIC DNA]</scope>
    <source>
        <strain evidence="2 3">DSM 100013</strain>
    </source>
</reference>